<evidence type="ECO:0000256" key="1">
    <source>
        <dbReference type="ARBA" id="ARBA00007374"/>
    </source>
</evidence>
<dbReference type="EC" id="2.7.-.-" evidence="4"/>
<comment type="caution">
    <text evidence="6">The sequence shown here is derived from an EMBL/GenBank/DDBJ whole genome shotgun (WGS) entry which is preliminary data.</text>
</comment>
<dbReference type="InterPro" id="IPR038286">
    <property type="entry name" value="IPK_sf"/>
</dbReference>
<comment type="similarity">
    <text evidence="1 4">Belongs to the inositol phosphokinase (IPK) family.</text>
</comment>
<reference evidence="6 7" key="1">
    <citation type="submission" date="2023-02" db="EMBL/GenBank/DDBJ databases">
        <title>LHISI_Scaffold_Assembly.</title>
        <authorList>
            <person name="Stuart O.P."/>
            <person name="Cleave R."/>
            <person name="Magrath M.J.L."/>
            <person name="Mikheyev A.S."/>
        </authorList>
    </citation>
    <scope>NUCLEOTIDE SEQUENCE [LARGE SCALE GENOMIC DNA]</scope>
    <source>
        <strain evidence="6">Daus_M_001</strain>
        <tissue evidence="6">Leg muscle</tissue>
    </source>
</reference>
<dbReference type="EMBL" id="JARBHB010000014">
    <property type="protein sequence ID" value="KAJ8868448.1"/>
    <property type="molecule type" value="Genomic_DNA"/>
</dbReference>
<dbReference type="SUPFAM" id="SSF56104">
    <property type="entry name" value="SAICAR synthase-like"/>
    <property type="match status" value="1"/>
</dbReference>
<sequence length="545" mass="60178">MAIWLKCGNLAKCGAAKDIISGEYVCVTRTGVGMVLLVGGWGMGDDALKQNTACCCDYVSGSSLCRPRDQPDSDDEVALFPLNNQVGGHTRLLLLNQATICKPLNVREYDFYQNIPDDIQMFVPHFKGVMQASNAGGGKLDKRYSPSFCDDVTRGKLSGSKRKREDVLSCATDFLLLENITSYYMKPCILDLKMGTRQHGDDASAEKKSKQMAKCAASTSASLGVRLCGMQVYQADTEQYVKRDKYWGRGLSEEGFKGALYSFFHNGFRLHTQNIHRVIERLDELRRVIERQSSYRFYSCSLLIVYEGYQPHLVENNYTQDFEDLSISDDGTQESGVSFPYYDGDTSNSSSHEDSSQDCYPRGFTGASSSSSSRFCPISEETMFLDSPPTSGPVATLSPLSDSWANYSDCSCSQHTESSEDDFDVSGASDAKRVRQQSHCEDSAPYSHVKSTHVHSSQRYALDLTGKNKSSEDASAQWSYSHTKVNENASSCSRVDIRIIDFAHTAFGNGNRSSTTSAIHQGPDCGFLTGLDSLKRLLLEILAEG</sequence>
<evidence type="ECO:0000256" key="4">
    <source>
        <dbReference type="RuleBase" id="RU363090"/>
    </source>
</evidence>
<dbReference type="PANTHER" id="PTHR12400:SF21">
    <property type="entry name" value="KINASE"/>
    <property type="match status" value="1"/>
</dbReference>
<feature type="region of interest" description="Disordered" evidence="5">
    <location>
        <begin position="336"/>
        <end position="373"/>
    </location>
</feature>
<accession>A0ABQ9G7M8</accession>
<name>A0ABQ9G7M8_9NEOP</name>
<proteinExistence type="inferred from homology"/>
<keyword evidence="2 4" id="KW-0808">Transferase</keyword>
<evidence type="ECO:0000256" key="3">
    <source>
        <dbReference type="ARBA" id="ARBA00022777"/>
    </source>
</evidence>
<dbReference type="Proteomes" id="UP001159363">
    <property type="component" value="Chromosome 13"/>
</dbReference>
<evidence type="ECO:0000313" key="7">
    <source>
        <dbReference type="Proteomes" id="UP001159363"/>
    </source>
</evidence>
<gene>
    <name evidence="6" type="ORF">PR048_029964</name>
</gene>
<dbReference type="Pfam" id="PF03770">
    <property type="entry name" value="IPK"/>
    <property type="match status" value="1"/>
</dbReference>
<organism evidence="6 7">
    <name type="scientific">Dryococelus australis</name>
    <dbReference type="NCBI Taxonomy" id="614101"/>
    <lineage>
        <taxon>Eukaryota</taxon>
        <taxon>Metazoa</taxon>
        <taxon>Ecdysozoa</taxon>
        <taxon>Arthropoda</taxon>
        <taxon>Hexapoda</taxon>
        <taxon>Insecta</taxon>
        <taxon>Pterygota</taxon>
        <taxon>Neoptera</taxon>
        <taxon>Polyneoptera</taxon>
        <taxon>Phasmatodea</taxon>
        <taxon>Verophasmatodea</taxon>
        <taxon>Anareolatae</taxon>
        <taxon>Phasmatidae</taxon>
        <taxon>Eurycanthinae</taxon>
        <taxon>Dryococelus</taxon>
    </lineage>
</organism>
<protein>
    <recommendedName>
        <fullName evidence="4">Kinase</fullName>
        <ecNumber evidence="4">2.7.-.-</ecNumber>
    </recommendedName>
</protein>
<evidence type="ECO:0000313" key="6">
    <source>
        <dbReference type="EMBL" id="KAJ8868448.1"/>
    </source>
</evidence>
<dbReference type="Gene3D" id="3.30.470.160">
    <property type="entry name" value="Inositol polyphosphate kinase"/>
    <property type="match status" value="1"/>
</dbReference>
<dbReference type="PANTHER" id="PTHR12400">
    <property type="entry name" value="INOSITOL POLYPHOSPHATE KINASE"/>
    <property type="match status" value="1"/>
</dbReference>
<evidence type="ECO:0000256" key="2">
    <source>
        <dbReference type="ARBA" id="ARBA00022679"/>
    </source>
</evidence>
<evidence type="ECO:0000256" key="5">
    <source>
        <dbReference type="SAM" id="MobiDB-lite"/>
    </source>
</evidence>
<dbReference type="InterPro" id="IPR005522">
    <property type="entry name" value="IPK"/>
</dbReference>
<keyword evidence="7" id="KW-1185">Reference proteome</keyword>
<keyword evidence="3 4" id="KW-0418">Kinase</keyword>